<gene>
    <name evidence="1" type="primary">WBGene00277507</name>
</gene>
<dbReference type="Proteomes" id="UP000005239">
    <property type="component" value="Unassembled WGS sequence"/>
</dbReference>
<keyword evidence="2" id="KW-1185">Reference proteome</keyword>
<proteinExistence type="predicted"/>
<evidence type="ECO:0000313" key="2">
    <source>
        <dbReference type="Proteomes" id="UP000005239"/>
    </source>
</evidence>
<reference evidence="2" key="1">
    <citation type="journal article" date="2008" name="Nat. Genet.">
        <title>The Pristionchus pacificus genome provides a unique perspective on nematode lifestyle and parasitism.</title>
        <authorList>
            <person name="Dieterich C."/>
            <person name="Clifton S.W."/>
            <person name="Schuster L.N."/>
            <person name="Chinwalla A."/>
            <person name="Delehaunty K."/>
            <person name="Dinkelacker I."/>
            <person name="Fulton L."/>
            <person name="Fulton R."/>
            <person name="Godfrey J."/>
            <person name="Minx P."/>
            <person name="Mitreva M."/>
            <person name="Roeseler W."/>
            <person name="Tian H."/>
            <person name="Witte H."/>
            <person name="Yang S.P."/>
            <person name="Wilson R.K."/>
            <person name="Sommer R.J."/>
        </authorList>
    </citation>
    <scope>NUCLEOTIDE SEQUENCE [LARGE SCALE GENOMIC DNA]</scope>
    <source>
        <strain evidence="2">PS312</strain>
    </source>
</reference>
<accession>A0A8R1URR1</accession>
<organism evidence="1 2">
    <name type="scientific">Pristionchus pacificus</name>
    <name type="common">Parasitic nematode worm</name>
    <dbReference type="NCBI Taxonomy" id="54126"/>
    <lineage>
        <taxon>Eukaryota</taxon>
        <taxon>Metazoa</taxon>
        <taxon>Ecdysozoa</taxon>
        <taxon>Nematoda</taxon>
        <taxon>Chromadorea</taxon>
        <taxon>Rhabditida</taxon>
        <taxon>Rhabditina</taxon>
        <taxon>Diplogasteromorpha</taxon>
        <taxon>Diplogasteroidea</taxon>
        <taxon>Neodiplogasteridae</taxon>
        <taxon>Pristionchus</taxon>
    </lineage>
</organism>
<name>A0A2A6CT98_PRIPA</name>
<reference evidence="1" key="2">
    <citation type="submission" date="2022-06" db="UniProtKB">
        <authorList>
            <consortium name="EnsemblMetazoa"/>
        </authorList>
    </citation>
    <scope>IDENTIFICATION</scope>
    <source>
        <strain evidence="1">PS312</strain>
    </source>
</reference>
<dbReference type="AlphaFoldDB" id="A0A2A6CT98"/>
<evidence type="ECO:0000313" key="1">
    <source>
        <dbReference type="EnsemblMetazoa" id="PPA39138.1"/>
    </source>
</evidence>
<accession>A0A2A6CT98</accession>
<protein>
    <submittedName>
        <fullName evidence="1">Uncharacterized protein</fullName>
    </submittedName>
</protein>
<dbReference type="EnsemblMetazoa" id="PPA39138.1">
    <property type="protein sequence ID" value="PPA39138.1"/>
    <property type="gene ID" value="WBGene00277507"/>
</dbReference>
<sequence>MRLLLSLLFTSLVIANLVEAMHDPSKHFKFIDVHRCPKGSRLICPRDSLCFCYGGLPSKTIVEPICPDGTAYDQKSNECFYASCPSPFVVNEDGDGCIISVV</sequence>